<feature type="transmembrane region" description="Helical" evidence="1">
    <location>
        <begin position="155"/>
        <end position="173"/>
    </location>
</feature>
<dbReference type="PANTHER" id="PTHR23523:SF2">
    <property type="entry name" value="2-NITROIMIDAZOLE TRANSPORTER"/>
    <property type="match status" value="1"/>
</dbReference>
<dbReference type="PANTHER" id="PTHR23523">
    <property type="match status" value="1"/>
</dbReference>
<gene>
    <name evidence="2" type="ORF">GCM10023153_04180</name>
</gene>
<name>A0ABP8JCF5_9MICO</name>
<reference evidence="3" key="1">
    <citation type="journal article" date="2019" name="Int. J. Syst. Evol. Microbiol.">
        <title>The Global Catalogue of Microorganisms (GCM) 10K type strain sequencing project: providing services to taxonomists for standard genome sequencing and annotation.</title>
        <authorList>
            <consortium name="The Broad Institute Genomics Platform"/>
            <consortium name="The Broad Institute Genome Sequencing Center for Infectious Disease"/>
            <person name="Wu L."/>
            <person name="Ma J."/>
        </authorList>
    </citation>
    <scope>NUCLEOTIDE SEQUENCE [LARGE SCALE GENOMIC DNA]</scope>
    <source>
        <strain evidence="3">JCM 17738</strain>
    </source>
</reference>
<dbReference type="InterPro" id="IPR036259">
    <property type="entry name" value="MFS_trans_sf"/>
</dbReference>
<feature type="transmembrane region" description="Helical" evidence="1">
    <location>
        <begin position="88"/>
        <end position="109"/>
    </location>
</feature>
<evidence type="ECO:0000256" key="1">
    <source>
        <dbReference type="SAM" id="Phobius"/>
    </source>
</evidence>
<feature type="transmembrane region" description="Helical" evidence="1">
    <location>
        <begin position="27"/>
        <end position="44"/>
    </location>
</feature>
<protein>
    <recommendedName>
        <fullName evidence="4">MFS transporter</fullName>
    </recommendedName>
</protein>
<dbReference type="SUPFAM" id="SSF103473">
    <property type="entry name" value="MFS general substrate transporter"/>
    <property type="match status" value="1"/>
</dbReference>
<keyword evidence="1" id="KW-0472">Membrane</keyword>
<accession>A0ABP8JCF5</accession>
<dbReference type="InterPro" id="IPR052524">
    <property type="entry name" value="MFS_Cyanate_Porter"/>
</dbReference>
<keyword evidence="1" id="KW-1133">Transmembrane helix</keyword>
<evidence type="ECO:0000313" key="2">
    <source>
        <dbReference type="EMBL" id="GAA4388678.1"/>
    </source>
</evidence>
<evidence type="ECO:0000313" key="3">
    <source>
        <dbReference type="Proteomes" id="UP001500390"/>
    </source>
</evidence>
<feature type="transmembrane region" description="Helical" evidence="1">
    <location>
        <begin position="121"/>
        <end position="143"/>
    </location>
</feature>
<dbReference type="EMBL" id="BAABFX010000009">
    <property type="protein sequence ID" value="GAA4388678.1"/>
    <property type="molecule type" value="Genomic_DNA"/>
</dbReference>
<comment type="caution">
    <text evidence="2">The sequence shown here is derived from an EMBL/GenBank/DDBJ whole genome shotgun (WGS) entry which is preliminary data.</text>
</comment>
<keyword evidence="3" id="KW-1185">Reference proteome</keyword>
<feature type="transmembrane region" description="Helical" evidence="1">
    <location>
        <begin position="56"/>
        <end position="76"/>
    </location>
</feature>
<proteinExistence type="predicted"/>
<organism evidence="2 3">
    <name type="scientific">Ornithinibacter aureus</name>
    <dbReference type="NCBI Taxonomy" id="622664"/>
    <lineage>
        <taxon>Bacteria</taxon>
        <taxon>Bacillati</taxon>
        <taxon>Actinomycetota</taxon>
        <taxon>Actinomycetes</taxon>
        <taxon>Micrococcales</taxon>
        <taxon>Intrasporangiaceae</taxon>
        <taxon>Ornithinibacter</taxon>
    </lineage>
</organism>
<evidence type="ECO:0008006" key="4">
    <source>
        <dbReference type="Google" id="ProtNLM"/>
    </source>
</evidence>
<keyword evidence="1" id="KW-0812">Transmembrane</keyword>
<dbReference type="Proteomes" id="UP001500390">
    <property type="component" value="Unassembled WGS sequence"/>
</dbReference>
<sequence>MLGAVTTREPTHGTASGVVGAAAGARSAPWVLVAAIALVAANLRTPMASLPPLAEAVLGAETAIGAGLGLVLAGLVLRGSGGGAVWSLYAGTFVAGAGIALAGTLLPGLVKSVFPARRSGLGTGLTMAAMMGLAAVASATSVPLADALGGWSRSLLAWVPLAVLAAVAWMPVARAARRHPGR</sequence>